<keyword evidence="1" id="KW-0614">Plasmid</keyword>
<name>A0A1W6QYH2_ENTFL</name>
<evidence type="ECO:0008006" key="2">
    <source>
        <dbReference type="Google" id="ProtNLM"/>
    </source>
</evidence>
<dbReference type="Gene3D" id="1.10.3620.10">
    <property type="entry name" value="YdcF like domain"/>
    <property type="match status" value="1"/>
</dbReference>
<dbReference type="Gene3D" id="3.40.50.620">
    <property type="entry name" value="HUPs"/>
    <property type="match status" value="1"/>
</dbReference>
<dbReference type="AlphaFoldDB" id="A0A1W6QYH2"/>
<dbReference type="PANTHER" id="PTHR30336">
    <property type="entry name" value="INNER MEMBRANE PROTEIN, PROBABLE PERMEASE"/>
    <property type="match status" value="1"/>
</dbReference>
<evidence type="ECO:0000313" key="1">
    <source>
        <dbReference type="EMBL" id="ARO46232.1"/>
    </source>
</evidence>
<dbReference type="InterPro" id="IPR051599">
    <property type="entry name" value="Cell_Envelope_Assoc"/>
</dbReference>
<geneLocation type="plasmid" evidence="1">
    <name>pGTC3</name>
</geneLocation>
<reference evidence="1" key="1">
    <citation type="submission" date="2016-12" db="EMBL/GenBank/DDBJ databases">
        <title>Characterization of a Plasmid Isolated from Enterococcus faecalis found in the Fecal Material of a Blue Whale.</title>
        <authorList>
            <person name="McLaughlin R."/>
        </authorList>
    </citation>
    <scope>NUCLEOTIDE SEQUENCE</scope>
    <source>
        <strain evidence="1">3</strain>
        <plasmid evidence="1">pGTC3</plasmid>
    </source>
</reference>
<organism evidence="1">
    <name type="scientific">Enterococcus faecalis</name>
    <name type="common">Streptococcus faecalis</name>
    <dbReference type="NCBI Taxonomy" id="1351"/>
    <lineage>
        <taxon>Bacteria</taxon>
        <taxon>Bacillati</taxon>
        <taxon>Bacillota</taxon>
        <taxon>Bacilli</taxon>
        <taxon>Lactobacillales</taxon>
        <taxon>Enterococcaceae</taxon>
        <taxon>Enterococcus</taxon>
    </lineage>
</organism>
<accession>A0A1W6QYH2</accession>
<sequence>MNNVAEALNILGNFCGKRDIAELTSEQLQDKYGIKQADVLVLFGGSIIYGGDVLAEAMKNGVAKKYIIVGGVGHTTEALIKKFRKEMPQLDVDDLSEAEIFKNYLKLKHKLEPDLLECKSTNCGNNITYLLELLKECGLVYKSIILLQDSTMQRRMEAGLRKYIDKNIDIINYAVYSVNVVVKNGRLSFERPILGMWDLEKYMSLLMGEIQRLSDNENGYGPKGKNFIEHVEIPAEVKKAYDELCVNYANLVRKANPLYASNEVC</sequence>
<dbReference type="InterPro" id="IPR003848">
    <property type="entry name" value="DUF218"/>
</dbReference>
<dbReference type="RefSeq" id="WP_172689721.1">
    <property type="nucleotide sequence ID" value="NZ_KY303941.1"/>
</dbReference>
<dbReference type="GO" id="GO:0005886">
    <property type="term" value="C:plasma membrane"/>
    <property type="evidence" value="ECO:0007669"/>
    <property type="project" value="TreeGrafter"/>
</dbReference>
<dbReference type="InterPro" id="IPR014729">
    <property type="entry name" value="Rossmann-like_a/b/a_fold"/>
</dbReference>
<protein>
    <recommendedName>
        <fullName evidence="2">YdcF family protein</fullName>
    </recommendedName>
</protein>
<proteinExistence type="predicted"/>
<dbReference type="PANTHER" id="PTHR30336:SF20">
    <property type="entry name" value="DUF218 DOMAIN-CONTAINING PROTEIN"/>
    <property type="match status" value="1"/>
</dbReference>
<dbReference type="EMBL" id="KY303941">
    <property type="protein sequence ID" value="ARO46232.1"/>
    <property type="molecule type" value="Genomic_DNA"/>
</dbReference>
<dbReference type="CDD" id="cd06259">
    <property type="entry name" value="YdcF-like"/>
    <property type="match status" value="1"/>
</dbReference>